<dbReference type="Proteomes" id="UP000274541">
    <property type="component" value="Unassembled WGS sequence"/>
</dbReference>
<comment type="caution">
    <text evidence="1">The sequence shown here is derived from an EMBL/GenBank/DDBJ whole genome shotgun (WGS) entry which is preliminary data.</text>
</comment>
<reference evidence="1 2" key="1">
    <citation type="submission" date="2018-08" db="EMBL/GenBank/DDBJ databases">
        <title>Recombination of ecologically and evolutionarily significant loci maintains genetic cohesion in the Pseudomonas syringae species complex.</title>
        <authorList>
            <person name="Dillon M."/>
            <person name="Thakur S."/>
            <person name="Almeida R.N.D."/>
            <person name="Weir B.S."/>
            <person name="Guttman D.S."/>
        </authorList>
    </citation>
    <scope>NUCLEOTIDE SEQUENCE [LARGE SCALE GENOMIC DNA]</scope>
    <source>
        <strain evidence="1 2">ICMP 4388</strain>
    </source>
</reference>
<sequence>MGNAARCDSVGYSCGFRRSPDDVGSGDLAGSTPVAKQPSQLDFDLNHFIGDFV</sequence>
<dbReference type="AlphaFoldDB" id="A0A3M3X621"/>
<proteinExistence type="predicted"/>
<accession>A0A3M3X621</accession>
<protein>
    <submittedName>
        <fullName evidence="1">Uncharacterized protein</fullName>
    </submittedName>
</protein>
<organism evidence="1 2">
    <name type="scientific">Pseudomonas syringae pv. aptata</name>
    <dbReference type="NCBI Taxonomy" id="83167"/>
    <lineage>
        <taxon>Bacteria</taxon>
        <taxon>Pseudomonadati</taxon>
        <taxon>Pseudomonadota</taxon>
        <taxon>Gammaproteobacteria</taxon>
        <taxon>Pseudomonadales</taxon>
        <taxon>Pseudomonadaceae</taxon>
        <taxon>Pseudomonas</taxon>
        <taxon>Pseudomonas syringae</taxon>
    </lineage>
</organism>
<gene>
    <name evidence="1" type="ORF">ALQ37_200163</name>
</gene>
<dbReference type="EMBL" id="RBPX01000180">
    <property type="protein sequence ID" value="RMO65416.1"/>
    <property type="molecule type" value="Genomic_DNA"/>
</dbReference>
<evidence type="ECO:0000313" key="2">
    <source>
        <dbReference type="Proteomes" id="UP000274541"/>
    </source>
</evidence>
<evidence type="ECO:0000313" key="1">
    <source>
        <dbReference type="EMBL" id="RMO65416.1"/>
    </source>
</evidence>
<name>A0A3M3X621_PSEAP</name>